<sequence>MSLSKEEVYRALEQLSDDDYQRIRYKARTYVRGLVNMSAEDLIQETFTALLGQDRIFPRDLPPAVVLMNAMHSEASNLRERETTGAINHFVDVSEIVSDDADEAAATGVFVIPRAEVTPERIISGQELFNQLMNSLANEPDLQDLAVAWGMEMTGQEAADSLGWDMKQYEAARKRLNRRLKDMKENEK</sequence>
<accession>A0A4R6G5I1</accession>
<dbReference type="EMBL" id="SNWF01000005">
    <property type="protein sequence ID" value="TDN89673.1"/>
    <property type="molecule type" value="Genomic_DNA"/>
</dbReference>
<organism evidence="1 2">
    <name type="scientific">Herminiimonas fonticola</name>
    <dbReference type="NCBI Taxonomy" id="303380"/>
    <lineage>
        <taxon>Bacteria</taxon>
        <taxon>Pseudomonadati</taxon>
        <taxon>Pseudomonadota</taxon>
        <taxon>Betaproteobacteria</taxon>
        <taxon>Burkholderiales</taxon>
        <taxon>Oxalobacteraceae</taxon>
        <taxon>Herminiimonas</taxon>
    </lineage>
</organism>
<name>A0A4R6G5I1_9BURK</name>
<dbReference type="AlphaFoldDB" id="A0A4R6G5I1"/>
<gene>
    <name evidence="1" type="ORF">EV677_1733</name>
</gene>
<comment type="caution">
    <text evidence="1">The sequence shown here is derived from an EMBL/GenBank/DDBJ whole genome shotgun (WGS) entry which is preliminary data.</text>
</comment>
<dbReference type="Proteomes" id="UP000294737">
    <property type="component" value="Unassembled WGS sequence"/>
</dbReference>
<reference evidence="1 2" key="1">
    <citation type="submission" date="2019-03" db="EMBL/GenBank/DDBJ databases">
        <title>Genomic Encyclopedia of Type Strains, Phase IV (KMG-IV): sequencing the most valuable type-strain genomes for metagenomic binning, comparative biology and taxonomic classification.</title>
        <authorList>
            <person name="Goeker M."/>
        </authorList>
    </citation>
    <scope>NUCLEOTIDE SEQUENCE [LARGE SCALE GENOMIC DNA]</scope>
    <source>
        <strain evidence="1 2">DSM 18555</strain>
    </source>
</reference>
<evidence type="ECO:0000313" key="2">
    <source>
        <dbReference type="Proteomes" id="UP000294737"/>
    </source>
</evidence>
<keyword evidence="2" id="KW-1185">Reference proteome</keyword>
<protein>
    <submittedName>
        <fullName evidence="1">Uncharacterized protein</fullName>
    </submittedName>
</protein>
<proteinExistence type="predicted"/>
<evidence type="ECO:0000313" key="1">
    <source>
        <dbReference type="EMBL" id="TDN89673.1"/>
    </source>
</evidence>